<dbReference type="PANTHER" id="PTHR22950">
    <property type="entry name" value="AMINO ACID TRANSPORTER"/>
    <property type="match status" value="1"/>
</dbReference>
<dbReference type="RefSeq" id="XP_022147748.1">
    <property type="nucleotide sequence ID" value="XM_022292056.1"/>
</dbReference>
<keyword evidence="2" id="KW-0813">Transport</keyword>
<evidence type="ECO:0000313" key="12">
    <source>
        <dbReference type="RefSeq" id="XP_022147748.1"/>
    </source>
</evidence>
<evidence type="ECO:0000256" key="9">
    <source>
        <dbReference type="SAM" id="Phobius"/>
    </source>
</evidence>
<feature type="transmembrane region" description="Helical" evidence="9">
    <location>
        <begin position="321"/>
        <end position="343"/>
    </location>
</feature>
<feature type="transmembrane region" description="Helical" evidence="9">
    <location>
        <begin position="355"/>
        <end position="379"/>
    </location>
</feature>
<keyword evidence="3 9" id="KW-0812">Transmembrane</keyword>
<evidence type="ECO:0000256" key="5">
    <source>
        <dbReference type="ARBA" id="ARBA00022989"/>
    </source>
</evidence>
<evidence type="ECO:0000313" key="11">
    <source>
        <dbReference type="Proteomes" id="UP000504603"/>
    </source>
</evidence>
<dbReference type="KEGG" id="mcha:111016611"/>
<dbReference type="AlphaFoldDB" id="A0A6J1D256"/>
<feature type="transmembrane region" description="Helical" evidence="9">
    <location>
        <begin position="399"/>
        <end position="419"/>
    </location>
</feature>
<feature type="domain" description="Amino acid transporter transmembrane" evidence="10">
    <location>
        <begin position="131"/>
        <end position="518"/>
    </location>
</feature>
<feature type="transmembrane region" description="Helical" evidence="9">
    <location>
        <begin position="244"/>
        <end position="267"/>
    </location>
</feature>
<feature type="transmembrane region" description="Helical" evidence="9">
    <location>
        <begin position="439"/>
        <end position="459"/>
    </location>
</feature>
<evidence type="ECO:0000256" key="7">
    <source>
        <dbReference type="ARBA" id="ARBA00049662"/>
    </source>
</evidence>
<gene>
    <name evidence="12" type="primary">LOC111016611</name>
</gene>
<feature type="transmembrane region" description="Helical" evidence="9">
    <location>
        <begin position="212"/>
        <end position="232"/>
    </location>
</feature>
<keyword evidence="11" id="KW-1185">Reference proteome</keyword>
<dbReference type="OrthoDB" id="655540at2759"/>
<keyword evidence="6 9" id="KW-0472">Membrane</keyword>
<evidence type="ECO:0000256" key="1">
    <source>
        <dbReference type="ARBA" id="ARBA00004141"/>
    </source>
</evidence>
<evidence type="ECO:0000256" key="6">
    <source>
        <dbReference type="ARBA" id="ARBA00023136"/>
    </source>
</evidence>
<feature type="transmembrane region" description="Helical" evidence="9">
    <location>
        <begin position="279"/>
        <end position="301"/>
    </location>
</feature>
<evidence type="ECO:0000256" key="8">
    <source>
        <dbReference type="SAM" id="MobiDB-lite"/>
    </source>
</evidence>
<keyword evidence="4" id="KW-0029">Amino-acid transport</keyword>
<dbReference type="GeneID" id="111016611"/>
<evidence type="ECO:0000259" key="10">
    <source>
        <dbReference type="Pfam" id="PF01490"/>
    </source>
</evidence>
<reference evidence="12" key="1">
    <citation type="submission" date="2025-08" db="UniProtKB">
        <authorList>
            <consortium name="RefSeq"/>
        </authorList>
    </citation>
    <scope>IDENTIFICATION</scope>
    <source>
        <strain evidence="12">OHB3-1</strain>
    </source>
</reference>
<evidence type="ECO:0000256" key="4">
    <source>
        <dbReference type="ARBA" id="ARBA00022970"/>
    </source>
</evidence>
<feature type="transmembrane region" description="Helical" evidence="9">
    <location>
        <begin position="162"/>
        <end position="186"/>
    </location>
</feature>
<dbReference type="GO" id="GO:0015179">
    <property type="term" value="F:L-amino acid transmembrane transporter activity"/>
    <property type="evidence" value="ECO:0007669"/>
    <property type="project" value="TreeGrafter"/>
</dbReference>
<name>A0A6J1D256_MOMCH</name>
<dbReference type="InterPro" id="IPR013057">
    <property type="entry name" value="AA_transpt_TM"/>
</dbReference>
<evidence type="ECO:0000256" key="2">
    <source>
        <dbReference type="ARBA" id="ARBA00022448"/>
    </source>
</evidence>
<evidence type="ECO:0000256" key="3">
    <source>
        <dbReference type="ARBA" id="ARBA00022692"/>
    </source>
</evidence>
<dbReference type="Proteomes" id="UP000504603">
    <property type="component" value="Unplaced"/>
</dbReference>
<keyword evidence="5 9" id="KW-1133">Transmembrane helix</keyword>
<dbReference type="PANTHER" id="PTHR22950:SF701">
    <property type="entry name" value="AMINO ACID TRANSPORTER AVT1A-LIKE"/>
    <property type="match status" value="1"/>
</dbReference>
<feature type="compositionally biased region" description="Acidic residues" evidence="8">
    <location>
        <begin position="17"/>
        <end position="32"/>
    </location>
</feature>
<comment type="similarity">
    <text evidence="7">Belongs to the amino acid/polyamine transporter 2 family. Amino acid/auxin permease (AAAP) (TC 2.A.18.5) subfamily.</text>
</comment>
<feature type="transmembrane region" description="Helical" evidence="9">
    <location>
        <begin position="496"/>
        <end position="518"/>
    </location>
</feature>
<proteinExistence type="inferred from homology"/>
<comment type="subcellular location">
    <subcellularLocation>
        <location evidence="1">Membrane</location>
        <topology evidence="1">Multi-pass membrane protein</topology>
    </subcellularLocation>
</comment>
<sequence length="530" mass="57933">MVEKTNGHVGDYCNDGHEDDVEMNDSDVESESDCSYASRNDGKDSTAADSQPWPQSFREASDCYAITASPTFGILRIPNVIKSSFRNGLESGEKGEAEAPLLSSDYNYNYNYIYDDSNDSSSSQALPTRHGCTFTQTVFNGMNFMAGVGLLSTPYTVKEAGWGSLGVLLVFAVVCYFTAMLMKYCFEKRSTEFKIITFPDLGQAAFGTYGRLLVSILLYLELYCCCVEFIILEQDNLSSLFPDAWLSFWGLHLDSMHLFAIITALIVLPTVWLRDLRWISYLSAGGVLATTVVILSIGYLGTIGGIGFDEGGSGEVVNWKGIPFAIGAYGFCFSGHTLFPNLYHSMADKTKFSKALLICFVFCVIIFGGVAVMGFLMFGQSILSQITLNMPQHALVSKVAKWTTVIVPLTKYALLMTPLAKSIEERLPARYSNSYCCSILIRTALVISSVCVALLLPFFGLVMALIGSLLCILIAIIIPASCFLKIMGKEATNTQIISCKVVIVLGIIGAILGTYSSFSEIAHQRSLTQT</sequence>
<accession>A0A6J1D256</accession>
<organism evidence="11 12">
    <name type="scientific">Momordica charantia</name>
    <name type="common">Bitter gourd</name>
    <name type="synonym">Balsam pear</name>
    <dbReference type="NCBI Taxonomy" id="3673"/>
    <lineage>
        <taxon>Eukaryota</taxon>
        <taxon>Viridiplantae</taxon>
        <taxon>Streptophyta</taxon>
        <taxon>Embryophyta</taxon>
        <taxon>Tracheophyta</taxon>
        <taxon>Spermatophyta</taxon>
        <taxon>Magnoliopsida</taxon>
        <taxon>eudicotyledons</taxon>
        <taxon>Gunneridae</taxon>
        <taxon>Pentapetalae</taxon>
        <taxon>rosids</taxon>
        <taxon>fabids</taxon>
        <taxon>Cucurbitales</taxon>
        <taxon>Cucurbitaceae</taxon>
        <taxon>Momordiceae</taxon>
        <taxon>Momordica</taxon>
    </lineage>
</organism>
<feature type="region of interest" description="Disordered" evidence="8">
    <location>
        <begin position="1"/>
        <end position="54"/>
    </location>
</feature>
<dbReference type="GO" id="GO:0005774">
    <property type="term" value="C:vacuolar membrane"/>
    <property type="evidence" value="ECO:0007669"/>
    <property type="project" value="TreeGrafter"/>
</dbReference>
<dbReference type="FunFam" id="1.20.1740.10:FF:000047">
    <property type="entry name" value="Amino acid transporter AVT1A"/>
    <property type="match status" value="1"/>
</dbReference>
<dbReference type="Pfam" id="PF01490">
    <property type="entry name" value="Aa_trans"/>
    <property type="match status" value="1"/>
</dbReference>
<protein>
    <submittedName>
        <fullName evidence="12">Amino acid transporter AVT1A-like</fullName>
    </submittedName>
</protein>
<feature type="transmembrane region" description="Helical" evidence="9">
    <location>
        <begin position="465"/>
        <end position="484"/>
    </location>
</feature>